<protein>
    <submittedName>
        <fullName evidence="2">Uncharacterized protein</fullName>
    </submittedName>
</protein>
<feature type="signal peptide" evidence="1">
    <location>
        <begin position="1"/>
        <end position="26"/>
    </location>
</feature>
<evidence type="ECO:0000313" key="2">
    <source>
        <dbReference type="EMBL" id="SFN13667.1"/>
    </source>
</evidence>
<sequence>MNTKMKTLAMAVVGLVGFGAAGAAMAQCPASLSPPWTATNVGGGASAAASVTGGYDSSACRLSSILGNSGAARAQVRDDTPASETRYRAQFIFDPSGLSGAGGTNQTDIFLANAPAAFNGLLRLVQIKYAGSGAGTKRVSFTAACNNGTTNTCLGQVDLPDQAGANRIEIDLTVGASGSLRYWVTPLAASTTDGSPTGTVTLTGGNAGWVGVDQVYLGMASPSSQFRAVNVGNPGFFDQFDSRRQTFIGH</sequence>
<keyword evidence="3" id="KW-1185">Reference proteome</keyword>
<gene>
    <name evidence="2" type="ORF">SAMN05216289_10571</name>
</gene>
<dbReference type="OrthoDB" id="6198046at2"/>
<name>A0A1I4WJN5_9GAMM</name>
<keyword evidence="1" id="KW-0732">Signal</keyword>
<accession>A0A1I4WJN5</accession>
<dbReference type="EMBL" id="FOVF01000005">
    <property type="protein sequence ID" value="SFN13667.1"/>
    <property type="molecule type" value="Genomic_DNA"/>
</dbReference>
<dbReference type="AlphaFoldDB" id="A0A1I4WJN5"/>
<organism evidence="2 3">
    <name type="scientific">Dokdonella immobilis</name>
    <dbReference type="NCBI Taxonomy" id="578942"/>
    <lineage>
        <taxon>Bacteria</taxon>
        <taxon>Pseudomonadati</taxon>
        <taxon>Pseudomonadota</taxon>
        <taxon>Gammaproteobacteria</taxon>
        <taxon>Lysobacterales</taxon>
        <taxon>Rhodanobacteraceae</taxon>
        <taxon>Dokdonella</taxon>
    </lineage>
</organism>
<dbReference type="Proteomes" id="UP000198575">
    <property type="component" value="Unassembled WGS sequence"/>
</dbReference>
<reference evidence="2 3" key="1">
    <citation type="submission" date="2016-10" db="EMBL/GenBank/DDBJ databases">
        <authorList>
            <person name="de Groot N.N."/>
        </authorList>
    </citation>
    <scope>NUCLEOTIDE SEQUENCE [LARGE SCALE GENOMIC DNA]</scope>
    <source>
        <strain evidence="2 3">CGMCC 1.7659</strain>
    </source>
</reference>
<evidence type="ECO:0000313" key="3">
    <source>
        <dbReference type="Proteomes" id="UP000198575"/>
    </source>
</evidence>
<feature type="chain" id="PRO_5011481928" evidence="1">
    <location>
        <begin position="27"/>
        <end position="250"/>
    </location>
</feature>
<dbReference type="RefSeq" id="WP_139224869.1">
    <property type="nucleotide sequence ID" value="NZ_FOVF01000005.1"/>
</dbReference>
<proteinExistence type="predicted"/>
<evidence type="ECO:0000256" key="1">
    <source>
        <dbReference type="SAM" id="SignalP"/>
    </source>
</evidence>
<dbReference type="STRING" id="578942.SAMN05216289_10571"/>